<dbReference type="Proteomes" id="UP000182569">
    <property type="component" value="Chromosome"/>
</dbReference>
<dbReference type="SUPFAM" id="SSF140566">
    <property type="entry name" value="FlgN-like"/>
    <property type="match status" value="1"/>
</dbReference>
<name>A0A1J0GIJ4_9CLOT</name>
<gene>
    <name evidence="2" type="ORF">A7L45_14410</name>
</gene>
<sequence>MMQKLNDVMINETQSLKVLLLELENQHKNIVTNDIFGMEACVNKIKAANKNIAHMEVLRRKITENKAMGPIIEAAKNPELEKNFHAIKLLLQAVVLQKDTNELLIRQGLSFTNRMLNVLNPVREAKTYNGYGKVKK</sequence>
<keyword evidence="3" id="KW-1185">Reference proteome</keyword>
<dbReference type="GO" id="GO:0044780">
    <property type="term" value="P:bacterial-type flagellum assembly"/>
    <property type="evidence" value="ECO:0007669"/>
    <property type="project" value="InterPro"/>
</dbReference>
<evidence type="ECO:0000313" key="2">
    <source>
        <dbReference type="EMBL" id="APC41180.1"/>
    </source>
</evidence>
<evidence type="ECO:0000313" key="3">
    <source>
        <dbReference type="Proteomes" id="UP000182569"/>
    </source>
</evidence>
<dbReference type="EMBL" id="CP015756">
    <property type="protein sequence ID" value="APC41180.1"/>
    <property type="molecule type" value="Genomic_DNA"/>
</dbReference>
<organism evidence="2 3">
    <name type="scientific">Clostridium estertheticum subsp. estertheticum</name>
    <dbReference type="NCBI Taxonomy" id="1552"/>
    <lineage>
        <taxon>Bacteria</taxon>
        <taxon>Bacillati</taxon>
        <taxon>Bacillota</taxon>
        <taxon>Clostridia</taxon>
        <taxon>Eubacteriales</taxon>
        <taxon>Clostridiaceae</taxon>
        <taxon>Clostridium</taxon>
    </lineage>
</organism>
<dbReference type="OrthoDB" id="1755640at2"/>
<dbReference type="AlphaFoldDB" id="A0A1J0GIJ4"/>
<proteinExistence type="predicted"/>
<accession>A0A1J0GIJ4</accession>
<dbReference type="KEGG" id="ceu:A7L45_14410"/>
<evidence type="ECO:0008006" key="4">
    <source>
        <dbReference type="Google" id="ProtNLM"/>
    </source>
</evidence>
<dbReference type="STRING" id="1552.A7L45_14410"/>
<dbReference type="InterPro" id="IPR036679">
    <property type="entry name" value="FlgN-like_sf"/>
</dbReference>
<evidence type="ECO:0000256" key="1">
    <source>
        <dbReference type="ARBA" id="ARBA00022795"/>
    </source>
</evidence>
<dbReference type="Gene3D" id="1.20.58.300">
    <property type="entry name" value="FlgN-like"/>
    <property type="match status" value="1"/>
</dbReference>
<reference evidence="3" key="1">
    <citation type="journal article" date="2016" name="Front. Microbiol.">
        <title>Complete Genome Sequence of Clostridium estertheticum DSM 8809, a Microbe Identified in Spoiled Vacuum Packed Beef.</title>
        <authorList>
            <person name="Yu Z."/>
            <person name="Gunn L."/>
            <person name="Brennan E."/>
            <person name="Reid R."/>
            <person name="Wall P.G."/>
            <person name="Gaora O.P."/>
            <person name="Hurley D."/>
            <person name="Bolton D."/>
            <person name="Fanning S."/>
        </authorList>
    </citation>
    <scope>NUCLEOTIDE SEQUENCE [LARGE SCALE GENOMIC DNA]</scope>
    <source>
        <strain evidence="3">DSM 8809</strain>
    </source>
</reference>
<dbReference type="RefSeq" id="WP_071613474.1">
    <property type="nucleotide sequence ID" value="NZ_CP015756.1"/>
</dbReference>
<dbReference type="Pfam" id="PF05130">
    <property type="entry name" value="FlgN"/>
    <property type="match status" value="1"/>
</dbReference>
<protein>
    <recommendedName>
        <fullName evidence="4">Flagellar protein FlgN</fullName>
    </recommendedName>
</protein>
<dbReference type="InterPro" id="IPR007809">
    <property type="entry name" value="FlgN-like"/>
</dbReference>
<keyword evidence="1" id="KW-1005">Bacterial flagellum biogenesis</keyword>